<reference evidence="1" key="1">
    <citation type="submission" date="2023-03" db="EMBL/GenBank/DDBJ databases">
        <title>Massive genome expansion in bonnet fungi (Mycena s.s.) driven by repeated elements and novel gene families across ecological guilds.</title>
        <authorList>
            <consortium name="Lawrence Berkeley National Laboratory"/>
            <person name="Harder C.B."/>
            <person name="Miyauchi S."/>
            <person name="Viragh M."/>
            <person name="Kuo A."/>
            <person name="Thoen E."/>
            <person name="Andreopoulos B."/>
            <person name="Lu D."/>
            <person name="Skrede I."/>
            <person name="Drula E."/>
            <person name="Henrissat B."/>
            <person name="Morin E."/>
            <person name="Kohler A."/>
            <person name="Barry K."/>
            <person name="LaButti K."/>
            <person name="Morin E."/>
            <person name="Salamov A."/>
            <person name="Lipzen A."/>
            <person name="Mereny Z."/>
            <person name="Hegedus B."/>
            <person name="Baldrian P."/>
            <person name="Stursova M."/>
            <person name="Weitz H."/>
            <person name="Taylor A."/>
            <person name="Grigoriev I.V."/>
            <person name="Nagy L.G."/>
            <person name="Martin F."/>
            <person name="Kauserud H."/>
        </authorList>
    </citation>
    <scope>NUCLEOTIDE SEQUENCE</scope>
    <source>
        <strain evidence="1">9144</strain>
    </source>
</reference>
<dbReference type="Proteomes" id="UP001219525">
    <property type="component" value="Unassembled WGS sequence"/>
</dbReference>
<name>A0AAD6YD63_9AGAR</name>
<dbReference type="EMBL" id="JARJCW010000029">
    <property type="protein sequence ID" value="KAJ7210122.1"/>
    <property type="molecule type" value="Genomic_DNA"/>
</dbReference>
<sequence length="316" mass="35225">MHMVNLFNLAVLAGTGRLRIAAREPQPNSGCRELHHKAQSAGRSVVITKIQCRLETSLSMKASLSIDRLVDLSLNYQYKIVTKKGYWHIPSSVEYLNKILHQHVRAVLESISRLIRGQTDRIWVYQQPTSRELYILSLFASDVTHSETRSTGLSIDRLAFIDRPASGLDSMPYGHIQISQIHVLLIIMCMSGWVDVPKAAAYGQQISRSGGATAPLITSMEPIPSSSSSHSFMRHWQQVALPAQAQRERLAEIASEVTRLVGLEQEGRALEDSLSRVIYPVLTLPNEITARIFVYCLPSHGEKPSPQKALLLLAQV</sequence>
<keyword evidence="2" id="KW-1185">Reference proteome</keyword>
<protein>
    <submittedName>
        <fullName evidence="1">Uncharacterized protein</fullName>
    </submittedName>
</protein>
<accession>A0AAD6YD63</accession>
<dbReference type="AlphaFoldDB" id="A0AAD6YD63"/>
<proteinExistence type="predicted"/>
<evidence type="ECO:0000313" key="2">
    <source>
        <dbReference type="Proteomes" id="UP001219525"/>
    </source>
</evidence>
<comment type="caution">
    <text evidence="1">The sequence shown here is derived from an EMBL/GenBank/DDBJ whole genome shotgun (WGS) entry which is preliminary data.</text>
</comment>
<evidence type="ECO:0000313" key="1">
    <source>
        <dbReference type="EMBL" id="KAJ7210122.1"/>
    </source>
</evidence>
<gene>
    <name evidence="1" type="ORF">GGX14DRAFT_626469</name>
</gene>
<organism evidence="1 2">
    <name type="scientific">Mycena pura</name>
    <dbReference type="NCBI Taxonomy" id="153505"/>
    <lineage>
        <taxon>Eukaryota</taxon>
        <taxon>Fungi</taxon>
        <taxon>Dikarya</taxon>
        <taxon>Basidiomycota</taxon>
        <taxon>Agaricomycotina</taxon>
        <taxon>Agaricomycetes</taxon>
        <taxon>Agaricomycetidae</taxon>
        <taxon>Agaricales</taxon>
        <taxon>Marasmiineae</taxon>
        <taxon>Mycenaceae</taxon>
        <taxon>Mycena</taxon>
    </lineage>
</organism>